<gene>
    <name evidence="1" type="ORF">CRE_24787</name>
</gene>
<proteinExistence type="predicted"/>
<sequence>MNKMIALKIYASGWPSHVSTDEEKEKFVDDYRKQGIILDNWDLFQESPGRRLLSKLLIYSLWGKMAQRVYMPNTSFFHDPAQIWTMFHDTSNIMENV</sequence>
<dbReference type="EMBL" id="DS268602">
    <property type="protein sequence ID" value="EFO93332.1"/>
    <property type="molecule type" value="Genomic_DNA"/>
</dbReference>
<dbReference type="OrthoDB" id="6513969at2759"/>
<dbReference type="HOGENOM" id="CLU_2348650_0_0_1"/>
<dbReference type="AlphaFoldDB" id="E3NCU1"/>
<organism evidence="2">
    <name type="scientific">Caenorhabditis remanei</name>
    <name type="common">Caenorhabditis vulgaris</name>
    <dbReference type="NCBI Taxonomy" id="31234"/>
    <lineage>
        <taxon>Eukaryota</taxon>
        <taxon>Metazoa</taxon>
        <taxon>Ecdysozoa</taxon>
        <taxon>Nematoda</taxon>
        <taxon>Chromadorea</taxon>
        <taxon>Rhabditida</taxon>
        <taxon>Rhabditina</taxon>
        <taxon>Rhabditomorpha</taxon>
        <taxon>Rhabditoidea</taxon>
        <taxon>Rhabditidae</taxon>
        <taxon>Peloderinae</taxon>
        <taxon>Caenorhabditis</taxon>
    </lineage>
</organism>
<name>E3NCU1_CAERE</name>
<reference evidence="1" key="1">
    <citation type="submission" date="2007-07" db="EMBL/GenBank/DDBJ databases">
        <title>PCAP assembly of the Caenorhabditis remanei genome.</title>
        <authorList>
            <consortium name="The Caenorhabditis remanei Sequencing Consortium"/>
            <person name="Wilson R.K."/>
        </authorList>
    </citation>
    <scope>NUCLEOTIDE SEQUENCE [LARGE SCALE GENOMIC DNA]</scope>
    <source>
        <strain evidence="1">PB4641</strain>
    </source>
</reference>
<dbReference type="STRING" id="31234.E3NCU1"/>
<keyword evidence="2" id="KW-1185">Reference proteome</keyword>
<protein>
    <submittedName>
        <fullName evidence="1">Uncharacterized protein</fullName>
    </submittedName>
</protein>
<evidence type="ECO:0000313" key="1">
    <source>
        <dbReference type="EMBL" id="EFO93332.1"/>
    </source>
</evidence>
<evidence type="ECO:0000313" key="2">
    <source>
        <dbReference type="Proteomes" id="UP000008281"/>
    </source>
</evidence>
<dbReference type="Proteomes" id="UP000008281">
    <property type="component" value="Unassembled WGS sequence"/>
</dbReference>
<accession>E3NCU1</accession>